<dbReference type="RefSeq" id="WP_188782924.1">
    <property type="nucleotide sequence ID" value="NZ_BMNI01000002.1"/>
</dbReference>
<dbReference type="Proteomes" id="UP000655410">
    <property type="component" value="Unassembled WGS sequence"/>
</dbReference>
<feature type="transmembrane region" description="Helical" evidence="1">
    <location>
        <begin position="81"/>
        <end position="99"/>
    </location>
</feature>
<dbReference type="PANTHER" id="PTHR38446">
    <property type="entry name" value="BLL0914 PROTEIN"/>
    <property type="match status" value="1"/>
</dbReference>
<keyword evidence="3" id="KW-1185">Reference proteome</keyword>
<keyword evidence="1" id="KW-0812">Transmembrane</keyword>
<dbReference type="Pfam" id="PF06993">
    <property type="entry name" value="DUF1304"/>
    <property type="match status" value="1"/>
</dbReference>
<evidence type="ECO:0000313" key="2">
    <source>
        <dbReference type="EMBL" id="GGO86856.1"/>
    </source>
</evidence>
<name>A0ABQ2N748_9ACTN</name>
<organism evidence="2 3">
    <name type="scientific">Nocardioides phosphati</name>
    <dbReference type="NCBI Taxonomy" id="1867775"/>
    <lineage>
        <taxon>Bacteria</taxon>
        <taxon>Bacillati</taxon>
        <taxon>Actinomycetota</taxon>
        <taxon>Actinomycetes</taxon>
        <taxon>Propionibacteriales</taxon>
        <taxon>Nocardioidaceae</taxon>
        <taxon>Nocardioides</taxon>
    </lineage>
</organism>
<proteinExistence type="predicted"/>
<dbReference type="EMBL" id="BMNI01000002">
    <property type="protein sequence ID" value="GGO86856.1"/>
    <property type="molecule type" value="Genomic_DNA"/>
</dbReference>
<reference evidence="3" key="1">
    <citation type="journal article" date="2019" name="Int. J. Syst. Evol. Microbiol.">
        <title>The Global Catalogue of Microorganisms (GCM) 10K type strain sequencing project: providing services to taxonomists for standard genome sequencing and annotation.</title>
        <authorList>
            <consortium name="The Broad Institute Genomics Platform"/>
            <consortium name="The Broad Institute Genome Sequencing Center for Infectious Disease"/>
            <person name="Wu L."/>
            <person name="Ma J."/>
        </authorList>
    </citation>
    <scope>NUCLEOTIDE SEQUENCE [LARGE SCALE GENOMIC DNA]</scope>
    <source>
        <strain evidence="3">CGMCC 4.7371</strain>
    </source>
</reference>
<feature type="transmembrane region" description="Helical" evidence="1">
    <location>
        <begin position="105"/>
        <end position="128"/>
    </location>
</feature>
<sequence length="130" mass="13533">MLTAAAVFAALAGLLHVYIWAMESLVFTTKGRKVFGLTAEEAANPNVQSLFYNQGFYNLFLAIGTLVGVGFVLADGGRPGPALIVFGTGSMLGAAIVLVTHDAKMLRGAVVQGTFPLVALALLAVHALTR</sequence>
<protein>
    <submittedName>
        <fullName evidence="2">Membrane protein</fullName>
    </submittedName>
</protein>
<dbReference type="InterPro" id="IPR009732">
    <property type="entry name" value="DUF1304"/>
</dbReference>
<evidence type="ECO:0000256" key="1">
    <source>
        <dbReference type="SAM" id="Phobius"/>
    </source>
</evidence>
<dbReference type="PANTHER" id="PTHR38446:SF1">
    <property type="entry name" value="BLL0914 PROTEIN"/>
    <property type="match status" value="1"/>
</dbReference>
<evidence type="ECO:0000313" key="3">
    <source>
        <dbReference type="Proteomes" id="UP000655410"/>
    </source>
</evidence>
<comment type="caution">
    <text evidence="2">The sequence shown here is derived from an EMBL/GenBank/DDBJ whole genome shotgun (WGS) entry which is preliminary data.</text>
</comment>
<keyword evidence="1" id="KW-0472">Membrane</keyword>
<feature type="transmembrane region" description="Helical" evidence="1">
    <location>
        <begin position="55"/>
        <end position="74"/>
    </location>
</feature>
<keyword evidence="1" id="KW-1133">Transmembrane helix</keyword>
<accession>A0ABQ2N748</accession>
<gene>
    <name evidence="2" type="ORF">GCM10011584_10080</name>
</gene>